<evidence type="ECO:0000256" key="2">
    <source>
        <dbReference type="ARBA" id="ARBA00005648"/>
    </source>
</evidence>
<dbReference type="RefSeq" id="XP_038054169.1">
    <property type="nucleotide sequence ID" value="XM_038198241.1"/>
</dbReference>
<dbReference type="AlphaFoldDB" id="A0A913ZRZ3"/>
<keyword evidence="11" id="KW-1185">Reference proteome</keyword>
<sequence length="393" mass="43910">MRRLNRKQTLKVVKELDAFPKVPESYQETSSTGGTLALLTFLLIAVLIISEILYYSDTRMKYEYNVDTDIHSKLSINVDITVAMKCGWIGADVVDISGETTTPARGNLQEELVYFEKTPEQRRRQETFQMIKEALSEEHALQDLLFQSGFESSPTQIPSNKKGKGPPDACRLHGSLVVNKVAGNFHVTVGKSIPHPKGHAHLALMVEPSQYNFSHRIDHLSFGEPAPGIINQLDGEEKVTKDNRRIYQYFLQIVPTKLYTRKARMSTHQFAVTERERTINHGEGSHGVSGIFFKYDLSSLEISVTETHEPYSQFLIRLCGIVGGIFATSGILHSFLEFLVSVICCRYKIGSHTPPPQPPTVPADHHLDHTSPNLHVPAPSLSGQANPTMPLPQ</sequence>
<dbReference type="InterPro" id="IPR045888">
    <property type="entry name" value="Erv"/>
</dbReference>
<dbReference type="Pfam" id="PF13850">
    <property type="entry name" value="ERGIC_N"/>
    <property type="match status" value="1"/>
</dbReference>
<evidence type="ECO:0000259" key="8">
    <source>
        <dbReference type="Pfam" id="PF07970"/>
    </source>
</evidence>
<evidence type="ECO:0000259" key="9">
    <source>
        <dbReference type="Pfam" id="PF13850"/>
    </source>
</evidence>
<comment type="similarity">
    <text evidence="2">Belongs to the ERGIC family.</text>
</comment>
<feature type="transmembrane region" description="Helical" evidence="7">
    <location>
        <begin position="36"/>
        <end position="55"/>
    </location>
</feature>
<dbReference type="EnsemblMetazoa" id="XM_038198241.1">
    <property type="protein sequence ID" value="XP_038054169.1"/>
    <property type="gene ID" value="LOC119726514"/>
</dbReference>
<keyword evidence="3 7" id="KW-0812">Transmembrane</keyword>
<reference evidence="10" key="1">
    <citation type="submission" date="2022-11" db="UniProtKB">
        <authorList>
            <consortium name="EnsemblMetazoa"/>
        </authorList>
    </citation>
    <scope>IDENTIFICATION</scope>
</reference>
<evidence type="ECO:0000313" key="10">
    <source>
        <dbReference type="EnsemblMetazoa" id="XP_038054169.1"/>
    </source>
</evidence>
<evidence type="ECO:0008006" key="12">
    <source>
        <dbReference type="Google" id="ProtNLM"/>
    </source>
</evidence>
<dbReference type="GO" id="GO:0005783">
    <property type="term" value="C:endoplasmic reticulum"/>
    <property type="evidence" value="ECO:0007669"/>
    <property type="project" value="TreeGrafter"/>
</dbReference>
<evidence type="ECO:0000256" key="6">
    <source>
        <dbReference type="SAM" id="MobiDB-lite"/>
    </source>
</evidence>
<feature type="domain" description="Endoplasmic reticulum vesicle transporter C-terminal" evidence="8">
    <location>
        <begin position="168"/>
        <end position="332"/>
    </location>
</feature>
<name>A0A913ZRZ3_PATMI</name>
<feature type="transmembrane region" description="Helical" evidence="7">
    <location>
        <begin position="314"/>
        <end position="336"/>
    </location>
</feature>
<dbReference type="OrthoDB" id="5541786at2759"/>
<evidence type="ECO:0000256" key="7">
    <source>
        <dbReference type="SAM" id="Phobius"/>
    </source>
</evidence>
<dbReference type="PANTHER" id="PTHR10984:SF30">
    <property type="entry name" value="ENDOPLASMIC RETICULUM-GOLGI INTERMEDIATE COMPARTMENT PROTEIN 2"/>
    <property type="match status" value="1"/>
</dbReference>
<evidence type="ECO:0000256" key="1">
    <source>
        <dbReference type="ARBA" id="ARBA00004457"/>
    </source>
</evidence>
<dbReference type="GO" id="GO:0006890">
    <property type="term" value="P:retrograde vesicle-mediated transport, Golgi to endoplasmic reticulum"/>
    <property type="evidence" value="ECO:0007669"/>
    <property type="project" value="TreeGrafter"/>
</dbReference>
<keyword evidence="4 7" id="KW-1133">Transmembrane helix</keyword>
<dbReference type="GO" id="GO:0030134">
    <property type="term" value="C:COPII-coated ER to Golgi transport vesicle"/>
    <property type="evidence" value="ECO:0007669"/>
    <property type="project" value="TreeGrafter"/>
</dbReference>
<dbReference type="Pfam" id="PF07970">
    <property type="entry name" value="COPIIcoated_ERV"/>
    <property type="match status" value="1"/>
</dbReference>
<accession>A0A913ZRZ3</accession>
<dbReference type="InterPro" id="IPR039542">
    <property type="entry name" value="Erv_N"/>
</dbReference>
<keyword evidence="5 7" id="KW-0472">Membrane</keyword>
<dbReference type="InterPro" id="IPR012936">
    <property type="entry name" value="Erv_C"/>
</dbReference>
<dbReference type="OMA" id="MTNHYLR"/>
<dbReference type="GeneID" id="119726514"/>
<evidence type="ECO:0000256" key="3">
    <source>
        <dbReference type="ARBA" id="ARBA00022692"/>
    </source>
</evidence>
<evidence type="ECO:0000313" key="11">
    <source>
        <dbReference type="Proteomes" id="UP000887568"/>
    </source>
</evidence>
<dbReference type="GO" id="GO:0033116">
    <property type="term" value="C:endoplasmic reticulum-Golgi intermediate compartment membrane"/>
    <property type="evidence" value="ECO:0007669"/>
    <property type="project" value="UniProtKB-SubCell"/>
</dbReference>
<dbReference type="GO" id="GO:0006888">
    <property type="term" value="P:endoplasmic reticulum to Golgi vesicle-mediated transport"/>
    <property type="evidence" value="ECO:0007669"/>
    <property type="project" value="TreeGrafter"/>
</dbReference>
<organism evidence="10 11">
    <name type="scientific">Patiria miniata</name>
    <name type="common">Bat star</name>
    <name type="synonym">Asterina miniata</name>
    <dbReference type="NCBI Taxonomy" id="46514"/>
    <lineage>
        <taxon>Eukaryota</taxon>
        <taxon>Metazoa</taxon>
        <taxon>Echinodermata</taxon>
        <taxon>Eleutherozoa</taxon>
        <taxon>Asterozoa</taxon>
        <taxon>Asteroidea</taxon>
        <taxon>Valvatacea</taxon>
        <taxon>Valvatida</taxon>
        <taxon>Asterinidae</taxon>
        <taxon>Patiria</taxon>
    </lineage>
</organism>
<evidence type="ECO:0000256" key="5">
    <source>
        <dbReference type="ARBA" id="ARBA00023136"/>
    </source>
</evidence>
<feature type="domain" description="Endoplasmic reticulum vesicle transporter N-terminal" evidence="9">
    <location>
        <begin position="13"/>
        <end position="100"/>
    </location>
</feature>
<comment type="subcellular location">
    <subcellularLocation>
        <location evidence="1">Endoplasmic reticulum-Golgi intermediate compartment membrane</location>
        <topology evidence="1">Multi-pass membrane protein</topology>
    </subcellularLocation>
</comment>
<protein>
    <recommendedName>
        <fullName evidence="12">Endoplasmic reticulum-Golgi intermediate compartment protein 2</fullName>
    </recommendedName>
</protein>
<feature type="region of interest" description="Disordered" evidence="6">
    <location>
        <begin position="355"/>
        <end position="393"/>
    </location>
</feature>
<dbReference type="Proteomes" id="UP000887568">
    <property type="component" value="Unplaced"/>
</dbReference>
<evidence type="ECO:0000256" key="4">
    <source>
        <dbReference type="ARBA" id="ARBA00022989"/>
    </source>
</evidence>
<dbReference type="CTD" id="51290"/>
<dbReference type="PANTHER" id="PTHR10984">
    <property type="entry name" value="ENDOPLASMIC RETICULUM-GOLGI INTERMEDIATE COMPARTMENT PROTEIN"/>
    <property type="match status" value="1"/>
</dbReference>
<proteinExistence type="inferred from homology"/>